<dbReference type="EMBL" id="OZ035842">
    <property type="protein sequence ID" value="CAL1594942.1"/>
    <property type="molecule type" value="Genomic_DNA"/>
</dbReference>
<evidence type="ECO:0000256" key="1">
    <source>
        <dbReference type="SAM" id="MobiDB-lite"/>
    </source>
</evidence>
<organism evidence="2 3">
    <name type="scientific">Knipowitschia caucasica</name>
    <name type="common">Caucasian dwarf goby</name>
    <name type="synonym">Pomatoschistus caucasicus</name>
    <dbReference type="NCBI Taxonomy" id="637954"/>
    <lineage>
        <taxon>Eukaryota</taxon>
        <taxon>Metazoa</taxon>
        <taxon>Chordata</taxon>
        <taxon>Craniata</taxon>
        <taxon>Vertebrata</taxon>
        <taxon>Euteleostomi</taxon>
        <taxon>Actinopterygii</taxon>
        <taxon>Neopterygii</taxon>
        <taxon>Teleostei</taxon>
        <taxon>Neoteleostei</taxon>
        <taxon>Acanthomorphata</taxon>
        <taxon>Gobiaria</taxon>
        <taxon>Gobiiformes</taxon>
        <taxon>Gobioidei</taxon>
        <taxon>Gobiidae</taxon>
        <taxon>Gobiinae</taxon>
        <taxon>Knipowitschia</taxon>
    </lineage>
</organism>
<keyword evidence="3" id="KW-1185">Reference proteome</keyword>
<reference evidence="2 3" key="1">
    <citation type="submission" date="2024-04" db="EMBL/GenBank/DDBJ databases">
        <authorList>
            <person name="Waldvogel A.-M."/>
            <person name="Schoenle A."/>
        </authorList>
    </citation>
    <scope>NUCLEOTIDE SEQUENCE [LARGE SCALE GENOMIC DNA]</scope>
</reference>
<evidence type="ECO:0000313" key="2">
    <source>
        <dbReference type="EMBL" id="CAL1594942.1"/>
    </source>
</evidence>
<gene>
    <name evidence="2" type="ORF">KC01_LOCUS23842</name>
</gene>
<protein>
    <submittedName>
        <fullName evidence="2">Uncharacterized protein</fullName>
    </submittedName>
</protein>
<dbReference type="AlphaFoldDB" id="A0AAV2L6G4"/>
<dbReference type="Proteomes" id="UP001497482">
    <property type="component" value="Chromosome 20"/>
</dbReference>
<evidence type="ECO:0000313" key="3">
    <source>
        <dbReference type="Proteomes" id="UP001497482"/>
    </source>
</evidence>
<sequence length="74" mass="8494">MSNNRSMSKTCCGKNESRTDDVRSGSFVNKCPHVSFNNSERIVKYRLRFIKRQIKATSEIDTQLLLKVDIDAVI</sequence>
<name>A0AAV2L6G4_KNICA</name>
<proteinExistence type="predicted"/>
<feature type="region of interest" description="Disordered" evidence="1">
    <location>
        <begin position="1"/>
        <end position="22"/>
    </location>
</feature>
<accession>A0AAV2L6G4</accession>